<comment type="caution">
    <text evidence="1">The sequence shown here is derived from an EMBL/GenBank/DDBJ whole genome shotgun (WGS) entry which is preliminary data.</text>
</comment>
<evidence type="ECO:0000313" key="1">
    <source>
        <dbReference type="EMBL" id="KAJ0112645.1"/>
    </source>
</evidence>
<keyword evidence="2" id="KW-1185">Reference proteome</keyword>
<proteinExistence type="predicted"/>
<sequence length="108" mass="12739">MTLNCLKCRTNSEKFSHDNERYRKLCCIKVERSWSGPLASPPYEQIREPVTSQSMQLVSSNKVKKGHRRYKSTSVVAFEENTEPRLVRSSGMRRDWSFEDLRQRNALR</sequence>
<dbReference type="Proteomes" id="UP001164250">
    <property type="component" value="Chromosome 1"/>
</dbReference>
<evidence type="ECO:0000313" key="2">
    <source>
        <dbReference type="Proteomes" id="UP001164250"/>
    </source>
</evidence>
<reference evidence="2" key="1">
    <citation type="journal article" date="2023" name="G3 (Bethesda)">
        <title>Genome assembly and association tests identify interacting loci associated with vigor, precocity, and sex in interspecific pistachio rootstocks.</title>
        <authorList>
            <person name="Palmer W."/>
            <person name="Jacygrad E."/>
            <person name="Sagayaradj S."/>
            <person name="Cavanaugh K."/>
            <person name="Han R."/>
            <person name="Bertier L."/>
            <person name="Beede B."/>
            <person name="Kafkas S."/>
            <person name="Golino D."/>
            <person name="Preece J."/>
            <person name="Michelmore R."/>
        </authorList>
    </citation>
    <scope>NUCLEOTIDE SEQUENCE [LARGE SCALE GENOMIC DNA]</scope>
</reference>
<accession>A0ACC1C9Y4</accession>
<gene>
    <name evidence="1" type="ORF">Patl1_03500</name>
</gene>
<name>A0ACC1C9Y4_9ROSI</name>
<organism evidence="1 2">
    <name type="scientific">Pistacia atlantica</name>
    <dbReference type="NCBI Taxonomy" id="434234"/>
    <lineage>
        <taxon>Eukaryota</taxon>
        <taxon>Viridiplantae</taxon>
        <taxon>Streptophyta</taxon>
        <taxon>Embryophyta</taxon>
        <taxon>Tracheophyta</taxon>
        <taxon>Spermatophyta</taxon>
        <taxon>Magnoliopsida</taxon>
        <taxon>eudicotyledons</taxon>
        <taxon>Gunneridae</taxon>
        <taxon>Pentapetalae</taxon>
        <taxon>rosids</taxon>
        <taxon>malvids</taxon>
        <taxon>Sapindales</taxon>
        <taxon>Anacardiaceae</taxon>
        <taxon>Pistacia</taxon>
    </lineage>
</organism>
<dbReference type="EMBL" id="CM047897">
    <property type="protein sequence ID" value="KAJ0112645.1"/>
    <property type="molecule type" value="Genomic_DNA"/>
</dbReference>
<protein>
    <submittedName>
        <fullName evidence="1">Uncharacterized protein</fullName>
    </submittedName>
</protein>